<feature type="domain" description="Reverse transcriptase Ty1/copia-type" evidence="2">
    <location>
        <begin position="166"/>
        <end position="269"/>
    </location>
</feature>
<evidence type="ECO:0000313" key="4">
    <source>
        <dbReference type="Proteomes" id="UP001604336"/>
    </source>
</evidence>
<dbReference type="Proteomes" id="UP001604336">
    <property type="component" value="Unassembled WGS sequence"/>
</dbReference>
<evidence type="ECO:0000259" key="2">
    <source>
        <dbReference type="Pfam" id="PF07727"/>
    </source>
</evidence>
<sequence>MVSRDVVFHETKFSYASQQTDETNFISLPQSMHLDVETPHLTYHEDQHIAKTDNVSEHPEHSPTSGPVPSSASTECPNGRPVPSFVSTESSDGRPSSPTGRPFEQFSSPSPTSQHEQPYVIPNNQLRRSTRSIQTSTSPKRLLYQLCSAYSSRVSSGQIQYSTPYIKLPSSHYPIGCKWVFKVKFYYDGTFERYKARLVAKGFTQQEGIDYNETFAPVAKLTIVRCLLAIASIRDWTLHQMDVHNAFLHGDLDEEVYITPPPGFRRQGETSLFGFKQSHAYYSLFTKVNGDSFTAISLYVDDMIVTGNDKEAISSTKTFLASQFKLKDLGTLKYFFRVEISRSRSGVSIYQRNYTLDILQDAGLLGAKLAAFPMEQSLKFNSPDGKLLKDPTYYRRLVRKLIYLTITRPEISYSVNTLSQFMQAHRQPHIDIVHRLLQYLKGTAGRGLYFPSSGKLQLAGFCDVDWAGDITTRRSVTGYCIFFGKALIS</sequence>
<organism evidence="3 4">
    <name type="scientific">Abeliophyllum distichum</name>
    <dbReference type="NCBI Taxonomy" id="126358"/>
    <lineage>
        <taxon>Eukaryota</taxon>
        <taxon>Viridiplantae</taxon>
        <taxon>Streptophyta</taxon>
        <taxon>Embryophyta</taxon>
        <taxon>Tracheophyta</taxon>
        <taxon>Spermatophyta</taxon>
        <taxon>Magnoliopsida</taxon>
        <taxon>eudicotyledons</taxon>
        <taxon>Gunneridae</taxon>
        <taxon>Pentapetalae</taxon>
        <taxon>asterids</taxon>
        <taxon>lamiids</taxon>
        <taxon>Lamiales</taxon>
        <taxon>Oleaceae</taxon>
        <taxon>Forsythieae</taxon>
        <taxon>Abeliophyllum</taxon>
    </lineage>
</organism>
<feature type="region of interest" description="Disordered" evidence="1">
    <location>
        <begin position="53"/>
        <end position="134"/>
    </location>
</feature>
<gene>
    <name evidence="3" type="ORF">Adt_12395</name>
</gene>
<feature type="domain" description="Reverse transcriptase Ty1/copia-type" evidence="2">
    <location>
        <begin position="273"/>
        <end position="375"/>
    </location>
</feature>
<dbReference type="InterPro" id="IPR013103">
    <property type="entry name" value="RVT_2"/>
</dbReference>
<comment type="caution">
    <text evidence="3">The sequence shown here is derived from an EMBL/GenBank/DDBJ whole genome shotgun (WGS) entry which is preliminary data.</text>
</comment>
<feature type="compositionally biased region" description="Polar residues" evidence="1">
    <location>
        <begin position="85"/>
        <end position="126"/>
    </location>
</feature>
<dbReference type="AlphaFoldDB" id="A0ABD1UQM9"/>
<accession>A0ABD1UQM9</accession>
<name>A0ABD1UQM9_9LAMI</name>
<dbReference type="InterPro" id="IPR043502">
    <property type="entry name" value="DNA/RNA_pol_sf"/>
</dbReference>
<keyword evidence="4" id="KW-1185">Reference proteome</keyword>
<evidence type="ECO:0000313" key="3">
    <source>
        <dbReference type="EMBL" id="KAL2527341.1"/>
    </source>
</evidence>
<feature type="compositionally biased region" description="Polar residues" evidence="1">
    <location>
        <begin position="62"/>
        <end position="76"/>
    </location>
</feature>
<dbReference type="PANTHER" id="PTHR11439:SF470">
    <property type="entry name" value="CYSTEINE-RICH RLK (RECEPTOR-LIKE PROTEIN KINASE) 8"/>
    <property type="match status" value="1"/>
</dbReference>
<dbReference type="EMBL" id="JBFOLK010000003">
    <property type="protein sequence ID" value="KAL2527341.1"/>
    <property type="molecule type" value="Genomic_DNA"/>
</dbReference>
<dbReference type="SUPFAM" id="SSF56672">
    <property type="entry name" value="DNA/RNA polymerases"/>
    <property type="match status" value="1"/>
</dbReference>
<dbReference type="Pfam" id="PF07727">
    <property type="entry name" value="RVT_2"/>
    <property type="match status" value="2"/>
</dbReference>
<proteinExistence type="predicted"/>
<evidence type="ECO:0000256" key="1">
    <source>
        <dbReference type="SAM" id="MobiDB-lite"/>
    </source>
</evidence>
<protein>
    <submittedName>
        <fullName evidence="3">Cysteine-rich RLK (RECEPTOR-like protein kinase) 8</fullName>
    </submittedName>
</protein>
<reference evidence="4" key="1">
    <citation type="submission" date="2024-07" db="EMBL/GenBank/DDBJ databases">
        <title>Two chromosome-level genome assemblies of Korean endemic species Abeliophyllum distichum and Forsythia ovata (Oleaceae).</title>
        <authorList>
            <person name="Jang H."/>
        </authorList>
    </citation>
    <scope>NUCLEOTIDE SEQUENCE [LARGE SCALE GENOMIC DNA]</scope>
</reference>
<dbReference type="PANTHER" id="PTHR11439">
    <property type="entry name" value="GAG-POL-RELATED RETROTRANSPOSON"/>
    <property type="match status" value="1"/>
</dbReference>